<name>A0A6A4GCD2_9AGAR</name>
<keyword evidence="3" id="KW-1185">Reference proteome</keyword>
<proteinExistence type="predicted"/>
<feature type="region of interest" description="Disordered" evidence="1">
    <location>
        <begin position="24"/>
        <end position="45"/>
    </location>
</feature>
<dbReference type="AlphaFoldDB" id="A0A6A4GCD2"/>
<sequence length="596" mass="65682">MPHSSPSHSPVSASSPLPIVDIHHDRESSTTPSTGGGVVDDGSGSADFDDPFDAINQLVDARLQVYSPLGLSIVHFRDLATPLSPADEVLHVVREVAAKGRNSGLWVTKANGEVATSSFVARIDDTGNKVGPIGDLDPYQNRVDPRDLRRVKARISLCSLDIPYGASEEEHALISEANDDLSKEWALLLSIGHDFYKEQEGTDRDKHPTIHAIPHTDWVVEPVGKAYYNMVAQTRNFFDNCPAKTSGRASIPIRNGVLVSPEEAAAEREMENLRVLETTHSIHEIPITERTLGHWPDPKGHLRAIARQYNLNNVRCNIPEVYDKQNQLIHPMDYPYHLFPGAVVFVTVQYGMWNMINDEKDPKRHCYTIITKLRILPDDPDDVRALYLEAEVERIERSHKEAESMRLAEEMREQARVKEVQRLEEAKQKAEREAAKKKERLEAIHRRAAGSSPSVAPISSPGKSATTSSTGPSPTPSPTKLPSSPSNTRITISPLKRPADGPPETSSPSLSKAPVYTYTNASGSTQTWTGNRLSSGRKPPKVVTPTPANPRRSQRHKGVEDISDNDNALVLGSTDDGEDIVMADGDQSRKGKEKAQ</sequence>
<dbReference type="Proteomes" id="UP000799118">
    <property type="component" value="Unassembled WGS sequence"/>
</dbReference>
<dbReference type="OrthoDB" id="3034515at2759"/>
<gene>
    <name evidence="2" type="ORF">BT96DRAFT_1009541</name>
</gene>
<evidence type="ECO:0000313" key="2">
    <source>
        <dbReference type="EMBL" id="KAE9383189.1"/>
    </source>
</evidence>
<dbReference type="EMBL" id="ML770648">
    <property type="protein sequence ID" value="KAE9383189.1"/>
    <property type="molecule type" value="Genomic_DNA"/>
</dbReference>
<organism evidence="2 3">
    <name type="scientific">Gymnopus androsaceus JB14</name>
    <dbReference type="NCBI Taxonomy" id="1447944"/>
    <lineage>
        <taxon>Eukaryota</taxon>
        <taxon>Fungi</taxon>
        <taxon>Dikarya</taxon>
        <taxon>Basidiomycota</taxon>
        <taxon>Agaricomycotina</taxon>
        <taxon>Agaricomycetes</taxon>
        <taxon>Agaricomycetidae</taxon>
        <taxon>Agaricales</taxon>
        <taxon>Marasmiineae</taxon>
        <taxon>Omphalotaceae</taxon>
        <taxon>Gymnopus</taxon>
    </lineage>
</organism>
<evidence type="ECO:0000313" key="3">
    <source>
        <dbReference type="Proteomes" id="UP000799118"/>
    </source>
</evidence>
<protein>
    <submittedName>
        <fullName evidence="2">Uncharacterized protein</fullName>
    </submittedName>
</protein>
<feature type="region of interest" description="Disordered" evidence="1">
    <location>
        <begin position="445"/>
        <end position="596"/>
    </location>
</feature>
<evidence type="ECO:0000256" key="1">
    <source>
        <dbReference type="SAM" id="MobiDB-lite"/>
    </source>
</evidence>
<feature type="compositionally biased region" description="Basic and acidic residues" evidence="1">
    <location>
        <begin position="586"/>
        <end position="596"/>
    </location>
</feature>
<feature type="compositionally biased region" description="Low complexity" evidence="1">
    <location>
        <begin position="459"/>
        <end position="472"/>
    </location>
</feature>
<feature type="compositionally biased region" description="Polar residues" evidence="1">
    <location>
        <begin position="517"/>
        <end position="534"/>
    </location>
</feature>
<accession>A0A6A4GCD2</accession>
<reference evidence="2" key="1">
    <citation type="journal article" date="2019" name="Environ. Microbiol.">
        <title>Fungal ecological strategies reflected in gene transcription - a case study of two litter decomposers.</title>
        <authorList>
            <person name="Barbi F."/>
            <person name="Kohler A."/>
            <person name="Barry K."/>
            <person name="Baskaran P."/>
            <person name="Daum C."/>
            <person name="Fauchery L."/>
            <person name="Ihrmark K."/>
            <person name="Kuo A."/>
            <person name="LaButti K."/>
            <person name="Lipzen A."/>
            <person name="Morin E."/>
            <person name="Grigoriev I.V."/>
            <person name="Henrissat B."/>
            <person name="Lindahl B."/>
            <person name="Martin F."/>
        </authorList>
    </citation>
    <scope>NUCLEOTIDE SEQUENCE</scope>
    <source>
        <strain evidence="2">JB14</strain>
    </source>
</reference>